<protein>
    <submittedName>
        <fullName evidence="2">DUF3842 family protein</fullName>
    </submittedName>
</protein>
<proteinExistence type="predicted"/>
<evidence type="ECO:0000313" key="2">
    <source>
        <dbReference type="EMBL" id="MCQ4770244.1"/>
    </source>
</evidence>
<dbReference type="InterPro" id="IPR024208">
    <property type="entry name" value="DUF3842"/>
</dbReference>
<reference evidence="2" key="2">
    <citation type="submission" date="2022-06" db="EMBL/GenBank/DDBJ databases">
        <title>Isolation of gut microbiota from human fecal samples.</title>
        <authorList>
            <person name="Pamer E.G."/>
            <person name="Barat B."/>
            <person name="Waligurski E."/>
            <person name="Medina S."/>
            <person name="Paddock L."/>
            <person name="Mostad J."/>
        </authorList>
    </citation>
    <scope>NUCLEOTIDE SEQUENCE</scope>
    <source>
        <strain evidence="2">DFI.9.91</strain>
    </source>
</reference>
<sequence>MRILVIDGQGGGIGSRLVALLKPRLLPGWELLAAGTNVLATNAMLKAGAGRGATGENAIAVNAVRADIILGPIGVILANGLMGEVPPAVASAVSGAEGVKILIPSNACGTRIAGTEEMKLEEYLRRAVELAAAEMEKKSS</sequence>
<evidence type="ECO:0000313" key="4">
    <source>
        <dbReference type="Proteomes" id="UP001204562"/>
    </source>
</evidence>
<dbReference type="Pfam" id="PF12953">
    <property type="entry name" value="DUF3842"/>
    <property type="match status" value="1"/>
</dbReference>
<dbReference type="EMBL" id="JAKNJB010000007">
    <property type="protein sequence ID" value="MCG4526520.1"/>
    <property type="molecule type" value="Genomic_DNA"/>
</dbReference>
<accession>A0AAW5JQP0</accession>
<dbReference type="RefSeq" id="WP_050617798.1">
    <property type="nucleotide sequence ID" value="NZ_JAKNJB010000007.1"/>
</dbReference>
<name>A0AAW5JQP0_9FIRM</name>
<gene>
    <name evidence="1" type="ORF">L0P79_05430</name>
    <name evidence="2" type="ORF">NE579_07165</name>
</gene>
<evidence type="ECO:0000313" key="1">
    <source>
        <dbReference type="EMBL" id="MCG4526520.1"/>
    </source>
</evidence>
<dbReference type="Proteomes" id="UP001200313">
    <property type="component" value="Unassembled WGS sequence"/>
</dbReference>
<comment type="caution">
    <text evidence="2">The sequence shown here is derived from an EMBL/GenBank/DDBJ whole genome shotgun (WGS) entry which is preliminary data.</text>
</comment>
<dbReference type="Proteomes" id="UP001204562">
    <property type="component" value="Unassembled WGS sequence"/>
</dbReference>
<keyword evidence="3" id="KW-1185">Reference proteome</keyword>
<evidence type="ECO:0000313" key="3">
    <source>
        <dbReference type="Proteomes" id="UP001200313"/>
    </source>
</evidence>
<reference evidence="1 3" key="1">
    <citation type="submission" date="2022-01" db="EMBL/GenBank/DDBJ databases">
        <title>Collection of gut derived symbiotic bacterial strains cultured from healthy donors.</title>
        <authorList>
            <person name="Lin H."/>
            <person name="Kohout C."/>
            <person name="Waligurski E."/>
            <person name="Pamer E.G."/>
        </authorList>
    </citation>
    <scope>NUCLEOTIDE SEQUENCE [LARGE SCALE GENOMIC DNA]</scope>
    <source>
        <strain evidence="1 3">DFI.3.7</strain>
    </source>
</reference>
<dbReference type="AlphaFoldDB" id="A0AAW5JQP0"/>
<organism evidence="2 4">
    <name type="scientific">Intestinimonas massiliensis</name>
    <name type="common">ex Afouda et al. 2020</name>
    <dbReference type="NCBI Taxonomy" id="1673721"/>
    <lineage>
        <taxon>Bacteria</taxon>
        <taxon>Bacillati</taxon>
        <taxon>Bacillota</taxon>
        <taxon>Clostridia</taxon>
        <taxon>Eubacteriales</taxon>
        <taxon>Intestinimonas</taxon>
    </lineage>
</organism>
<dbReference type="EMBL" id="JANFYS010000012">
    <property type="protein sequence ID" value="MCQ4770244.1"/>
    <property type="molecule type" value="Genomic_DNA"/>
</dbReference>